<name>A0A5J4PDZ8_9ZZZZ</name>
<accession>A0A5J4PDZ8</accession>
<organism evidence="1">
    <name type="scientific">termite gut metagenome</name>
    <dbReference type="NCBI Taxonomy" id="433724"/>
    <lineage>
        <taxon>unclassified sequences</taxon>
        <taxon>metagenomes</taxon>
        <taxon>organismal metagenomes</taxon>
    </lineage>
</organism>
<proteinExistence type="predicted"/>
<feature type="non-terminal residue" evidence="1">
    <location>
        <position position="51"/>
    </location>
</feature>
<protein>
    <submittedName>
        <fullName evidence="1">Uncharacterized protein</fullName>
    </submittedName>
</protein>
<comment type="caution">
    <text evidence="1">The sequence shown here is derived from an EMBL/GenBank/DDBJ whole genome shotgun (WGS) entry which is preliminary data.</text>
</comment>
<evidence type="ECO:0000313" key="1">
    <source>
        <dbReference type="EMBL" id="KAA6306804.1"/>
    </source>
</evidence>
<dbReference type="AlphaFoldDB" id="A0A5J4PDZ8"/>
<sequence>MLLRLLGLFQVPFFSSWIFSKDKIMEKMVIGMDVSKEKLDFCFQRTGEKIL</sequence>
<dbReference type="EMBL" id="SNRY01009633">
    <property type="protein sequence ID" value="KAA6306804.1"/>
    <property type="molecule type" value="Genomic_DNA"/>
</dbReference>
<reference evidence="1" key="1">
    <citation type="submission" date="2019-03" db="EMBL/GenBank/DDBJ databases">
        <title>Single cell metagenomics reveals metabolic interactions within the superorganism composed of flagellate Streblomastix strix and complex community of Bacteroidetes bacteria on its surface.</title>
        <authorList>
            <person name="Treitli S.C."/>
            <person name="Kolisko M."/>
            <person name="Husnik F."/>
            <person name="Keeling P."/>
            <person name="Hampl V."/>
        </authorList>
    </citation>
    <scope>NUCLEOTIDE SEQUENCE</scope>
    <source>
        <strain evidence="1">STM</strain>
    </source>
</reference>
<gene>
    <name evidence="1" type="ORF">EZS27_041533</name>
</gene>